<reference evidence="1 2" key="1">
    <citation type="journal article" date="2015" name="Sci. Rep.">
        <title>The power of single molecule real-time sequencing technology in the de novo assembly of a eukaryotic genome.</title>
        <authorList>
            <person name="Sakai H."/>
            <person name="Naito K."/>
            <person name="Ogiso-Tanaka E."/>
            <person name="Takahashi Y."/>
            <person name="Iseki K."/>
            <person name="Muto C."/>
            <person name="Satou K."/>
            <person name="Teruya K."/>
            <person name="Shiroma A."/>
            <person name="Shimoji M."/>
            <person name="Hirano T."/>
            <person name="Itoh T."/>
            <person name="Kaga A."/>
            <person name="Tomooka N."/>
        </authorList>
    </citation>
    <scope>NUCLEOTIDE SEQUENCE [LARGE SCALE GENOMIC DNA]</scope>
    <source>
        <strain evidence="2">cv. Shumari</strain>
    </source>
</reference>
<dbReference type="AlphaFoldDB" id="A0A0S3SY96"/>
<evidence type="ECO:0000313" key="1">
    <source>
        <dbReference type="EMBL" id="BAT97838.1"/>
    </source>
</evidence>
<gene>
    <name evidence="1" type="primary">Vigan.09G140700</name>
    <name evidence="1" type="ORF">VIGAN_09140700</name>
</gene>
<name>A0A0S3SY96_PHAAN</name>
<sequence length="80" mass="8877">MICTNKKKVDFYRKLLDNHLAPGGSSSASKELASTHPTTVNHLFEAVINLGKRKKIRGSMRRSLPSPCLLNTFGARCLLH</sequence>
<organism evidence="1 2">
    <name type="scientific">Vigna angularis var. angularis</name>
    <dbReference type="NCBI Taxonomy" id="157739"/>
    <lineage>
        <taxon>Eukaryota</taxon>
        <taxon>Viridiplantae</taxon>
        <taxon>Streptophyta</taxon>
        <taxon>Embryophyta</taxon>
        <taxon>Tracheophyta</taxon>
        <taxon>Spermatophyta</taxon>
        <taxon>Magnoliopsida</taxon>
        <taxon>eudicotyledons</taxon>
        <taxon>Gunneridae</taxon>
        <taxon>Pentapetalae</taxon>
        <taxon>rosids</taxon>
        <taxon>fabids</taxon>
        <taxon>Fabales</taxon>
        <taxon>Fabaceae</taxon>
        <taxon>Papilionoideae</taxon>
        <taxon>50 kb inversion clade</taxon>
        <taxon>NPAAA clade</taxon>
        <taxon>indigoferoid/millettioid clade</taxon>
        <taxon>Phaseoleae</taxon>
        <taxon>Vigna</taxon>
    </lineage>
</organism>
<dbReference type="Proteomes" id="UP000291084">
    <property type="component" value="Chromosome 9"/>
</dbReference>
<proteinExistence type="predicted"/>
<dbReference type="EMBL" id="AP015042">
    <property type="protein sequence ID" value="BAT97838.1"/>
    <property type="molecule type" value="Genomic_DNA"/>
</dbReference>
<keyword evidence="2" id="KW-1185">Reference proteome</keyword>
<evidence type="ECO:0000313" key="2">
    <source>
        <dbReference type="Proteomes" id="UP000291084"/>
    </source>
</evidence>
<accession>A0A0S3SY96</accession>
<protein>
    <submittedName>
        <fullName evidence="1">Uncharacterized protein</fullName>
    </submittedName>
</protein>